<proteinExistence type="predicted"/>
<dbReference type="InterPro" id="IPR000719">
    <property type="entry name" value="Prot_kinase_dom"/>
</dbReference>
<keyword evidence="5" id="KW-0732">Signal</keyword>
<evidence type="ECO:0000256" key="8">
    <source>
        <dbReference type="ARBA" id="ARBA00022840"/>
    </source>
</evidence>
<evidence type="ECO:0000313" key="14">
    <source>
        <dbReference type="Proteomes" id="UP001604277"/>
    </source>
</evidence>
<dbReference type="PANTHER" id="PTHR27009">
    <property type="entry name" value="RUST RESISTANCE KINASE LR10-RELATED"/>
    <property type="match status" value="1"/>
</dbReference>
<keyword evidence="8" id="KW-0067">ATP-binding</keyword>
<evidence type="ECO:0000256" key="7">
    <source>
        <dbReference type="ARBA" id="ARBA00022777"/>
    </source>
</evidence>
<dbReference type="GO" id="GO:0016020">
    <property type="term" value="C:membrane"/>
    <property type="evidence" value="ECO:0007669"/>
    <property type="project" value="UniProtKB-SubCell"/>
</dbReference>
<dbReference type="AlphaFoldDB" id="A0ABD1X3S8"/>
<keyword evidence="3" id="KW-0808">Transferase</keyword>
<comment type="subcellular location">
    <subcellularLocation>
        <location evidence="1">Membrane</location>
        <topology evidence="1">Single-pass type I membrane protein</topology>
    </subcellularLocation>
</comment>
<dbReference type="EMBL" id="JBFOLJ010000001">
    <property type="protein sequence ID" value="KAL2556636.1"/>
    <property type="molecule type" value="Genomic_DNA"/>
</dbReference>
<comment type="caution">
    <text evidence="13">The sequence shown here is derived from an EMBL/GenBank/DDBJ whole genome shotgun (WGS) entry which is preliminary data.</text>
</comment>
<dbReference type="GO" id="GO:0004674">
    <property type="term" value="F:protein serine/threonine kinase activity"/>
    <property type="evidence" value="ECO:0007669"/>
    <property type="project" value="UniProtKB-KW"/>
</dbReference>
<dbReference type="SUPFAM" id="SSF56112">
    <property type="entry name" value="Protein kinase-like (PK-like)"/>
    <property type="match status" value="1"/>
</dbReference>
<sequence length="370" mass="41931">MALVVLRRMKFVVTIIAMKTPLFQNVVSSVSKINDDLMPLRLYLIKNGPIKKITNNFKDKLGEGGCGTVFKGKLQSGHFVAVKMMENSVVNDKEFISEVATIGRIHHENVVQLLGLCIKGAKRALIYEYMTNGSLDNYVFSQDGALSLSYKKMFEISLGVARGIDYLHRGCHMQILHFDTKPHNILLDKNFDPKISDFGLAKLYSRDESVVTLTAARRTMGYMAPELFYKSIGRVSHKADIYSFGMLQMEMAGKMKTLNPFADSLSQIYFPSWIYDQFNEGKDLEIRDATEEDTKMTKKMIVVALWCIQMNPVDRPSMNKVLEMLEGDADLVLMLPKPFLIRFEENKDDEINISPSEALILSGDTIDYIS</sequence>
<evidence type="ECO:0000259" key="12">
    <source>
        <dbReference type="PROSITE" id="PS50011"/>
    </source>
</evidence>
<protein>
    <submittedName>
        <fullName evidence="13">PR5-like receptor kinase</fullName>
    </submittedName>
</protein>
<name>A0ABD1X3S8_9LAMI</name>
<evidence type="ECO:0000256" key="10">
    <source>
        <dbReference type="ARBA" id="ARBA00023136"/>
    </source>
</evidence>
<feature type="domain" description="Protein kinase" evidence="12">
    <location>
        <begin position="55"/>
        <end position="340"/>
    </location>
</feature>
<evidence type="ECO:0000256" key="5">
    <source>
        <dbReference type="ARBA" id="ARBA00022729"/>
    </source>
</evidence>
<evidence type="ECO:0000256" key="11">
    <source>
        <dbReference type="ARBA" id="ARBA00023180"/>
    </source>
</evidence>
<evidence type="ECO:0000256" key="6">
    <source>
        <dbReference type="ARBA" id="ARBA00022741"/>
    </source>
</evidence>
<keyword evidence="6" id="KW-0547">Nucleotide-binding</keyword>
<dbReference type="FunFam" id="1.10.510.10:FF:000590">
    <property type="entry name" value="PR5-like receptor kinase"/>
    <property type="match status" value="1"/>
</dbReference>
<dbReference type="Gene3D" id="3.30.200.20">
    <property type="entry name" value="Phosphorylase Kinase, domain 1"/>
    <property type="match status" value="1"/>
</dbReference>
<organism evidence="13 14">
    <name type="scientific">Forsythia ovata</name>
    <dbReference type="NCBI Taxonomy" id="205694"/>
    <lineage>
        <taxon>Eukaryota</taxon>
        <taxon>Viridiplantae</taxon>
        <taxon>Streptophyta</taxon>
        <taxon>Embryophyta</taxon>
        <taxon>Tracheophyta</taxon>
        <taxon>Spermatophyta</taxon>
        <taxon>Magnoliopsida</taxon>
        <taxon>eudicotyledons</taxon>
        <taxon>Gunneridae</taxon>
        <taxon>Pentapetalae</taxon>
        <taxon>asterids</taxon>
        <taxon>lamiids</taxon>
        <taxon>Lamiales</taxon>
        <taxon>Oleaceae</taxon>
        <taxon>Forsythieae</taxon>
        <taxon>Forsythia</taxon>
    </lineage>
</organism>
<keyword evidence="14" id="KW-1185">Reference proteome</keyword>
<keyword evidence="10" id="KW-0472">Membrane</keyword>
<dbReference type="InterPro" id="IPR011009">
    <property type="entry name" value="Kinase-like_dom_sf"/>
</dbReference>
<dbReference type="InterPro" id="IPR045874">
    <property type="entry name" value="LRK10/LRL21-25-like"/>
</dbReference>
<reference evidence="14" key="1">
    <citation type="submission" date="2024-07" db="EMBL/GenBank/DDBJ databases">
        <title>Two chromosome-level genome assemblies of Korean endemic species Abeliophyllum distichum and Forsythia ovata (Oleaceae).</title>
        <authorList>
            <person name="Jang H."/>
        </authorList>
    </citation>
    <scope>NUCLEOTIDE SEQUENCE [LARGE SCALE GENOMIC DNA]</scope>
</reference>
<evidence type="ECO:0000256" key="1">
    <source>
        <dbReference type="ARBA" id="ARBA00004479"/>
    </source>
</evidence>
<evidence type="ECO:0000313" key="13">
    <source>
        <dbReference type="EMBL" id="KAL2556636.1"/>
    </source>
</evidence>
<keyword evidence="2" id="KW-0723">Serine/threonine-protein kinase</keyword>
<dbReference type="GO" id="GO:0005524">
    <property type="term" value="F:ATP binding"/>
    <property type="evidence" value="ECO:0007669"/>
    <property type="project" value="UniProtKB-KW"/>
</dbReference>
<dbReference type="Gene3D" id="1.10.510.10">
    <property type="entry name" value="Transferase(Phosphotransferase) domain 1"/>
    <property type="match status" value="1"/>
</dbReference>
<keyword evidence="9" id="KW-1133">Transmembrane helix</keyword>
<keyword evidence="4" id="KW-0812">Transmembrane</keyword>
<evidence type="ECO:0000256" key="4">
    <source>
        <dbReference type="ARBA" id="ARBA00022692"/>
    </source>
</evidence>
<keyword evidence="11" id="KW-0325">Glycoprotein</keyword>
<keyword evidence="7" id="KW-0418">Kinase</keyword>
<dbReference type="FunFam" id="3.30.200.20:FF:000178">
    <property type="entry name" value="serine/threonine-protein kinase PBS1-like"/>
    <property type="match status" value="1"/>
</dbReference>
<dbReference type="Proteomes" id="UP001604277">
    <property type="component" value="Unassembled WGS sequence"/>
</dbReference>
<dbReference type="Pfam" id="PF00069">
    <property type="entry name" value="Pkinase"/>
    <property type="match status" value="1"/>
</dbReference>
<evidence type="ECO:0000256" key="3">
    <source>
        <dbReference type="ARBA" id="ARBA00022679"/>
    </source>
</evidence>
<evidence type="ECO:0000256" key="2">
    <source>
        <dbReference type="ARBA" id="ARBA00022527"/>
    </source>
</evidence>
<evidence type="ECO:0000256" key="9">
    <source>
        <dbReference type="ARBA" id="ARBA00022989"/>
    </source>
</evidence>
<gene>
    <name evidence="13" type="ORF">Fot_01375</name>
</gene>
<dbReference type="PROSITE" id="PS50011">
    <property type="entry name" value="PROTEIN_KINASE_DOM"/>
    <property type="match status" value="1"/>
</dbReference>
<accession>A0ABD1X3S8</accession>